<organism evidence="2 3">
    <name type="scientific">Artemisia annua</name>
    <name type="common">Sweet wormwood</name>
    <dbReference type="NCBI Taxonomy" id="35608"/>
    <lineage>
        <taxon>Eukaryota</taxon>
        <taxon>Viridiplantae</taxon>
        <taxon>Streptophyta</taxon>
        <taxon>Embryophyta</taxon>
        <taxon>Tracheophyta</taxon>
        <taxon>Spermatophyta</taxon>
        <taxon>Magnoliopsida</taxon>
        <taxon>eudicotyledons</taxon>
        <taxon>Gunneridae</taxon>
        <taxon>Pentapetalae</taxon>
        <taxon>asterids</taxon>
        <taxon>campanulids</taxon>
        <taxon>Asterales</taxon>
        <taxon>Asteraceae</taxon>
        <taxon>Asteroideae</taxon>
        <taxon>Anthemideae</taxon>
        <taxon>Artemisiinae</taxon>
        <taxon>Artemisia</taxon>
    </lineage>
</organism>
<keyword evidence="3" id="KW-1185">Reference proteome</keyword>
<evidence type="ECO:0000313" key="3">
    <source>
        <dbReference type="Proteomes" id="UP000245207"/>
    </source>
</evidence>
<feature type="compositionally biased region" description="Acidic residues" evidence="1">
    <location>
        <begin position="69"/>
        <end position="82"/>
    </location>
</feature>
<evidence type="ECO:0000256" key="1">
    <source>
        <dbReference type="SAM" id="MobiDB-lite"/>
    </source>
</evidence>
<sequence length="682" mass="76568">MIDSNNVNPNLIPPPREPDVVARGKRSGKNQNSALKNKNKHTGVHKSVSFKKGIQKLGSKGNKSVEGMEGVEFDGNESEGFDGDVGSSVDAQSVDSRSVEEPDFEKGEVLNDVSTNDKVNAAYSFNNVEKWPSLGSTSKEINVCGAKSNIDRVKVMNDTLMKESSSPTKPQSFAKAVQGLRITTSMCEKAYGRASFARVLVEVDASKGLIDNVEVSYRSLGRSMRLKVEYPWSPPVCSYCKVFGHSFEKLNVRPRTDDEKKLEEEKTVVKAANVVVNELNGNEWQTVNYRRNGSYDNRFGRNNGNQAALVKKDSDFKMNTAKSSQANDKGKSKMDIDSNGVNNSGNVIVSENKFAALDKEQETEMSNDVDTMKASVDEDMVKKTNVDSLKMKILNYEKQIKFSNNNIAMSSKAKADSMYEAIMVEYGLTENQASGKVYDEVYRDELDRIKELCVKKQLAEVEFFFKTSQVFTLNELESWTEEMLEFYKSTIGEEAFEKMKEQIKNEVTDEVADTSGCAQFIAKDIRLKHMANMDNTSYVWASAISGLRNIRKFAQKERTVEALYNVVIDNVRFKLLGLGLKSTSEVIKAGKVNWFNDGTGFWGCNFIYEYFEMDKDDDWKGWMVICKLWFVMAVVVWGGLGEGCTLFLPKVFSLWVLLWGFDFIASLERFFLGSGGLDVADM</sequence>
<protein>
    <recommendedName>
        <fullName evidence="4">Zinc knuckle CX2CX4HX4C</fullName>
    </recommendedName>
</protein>
<evidence type="ECO:0008006" key="4">
    <source>
        <dbReference type="Google" id="ProtNLM"/>
    </source>
</evidence>
<dbReference type="Proteomes" id="UP000245207">
    <property type="component" value="Unassembled WGS sequence"/>
</dbReference>
<dbReference type="EMBL" id="PKPP01000186">
    <property type="protein sequence ID" value="PWA96287.1"/>
    <property type="molecule type" value="Genomic_DNA"/>
</dbReference>
<name>A0A2U1QE97_ARTAN</name>
<accession>A0A2U1QE97</accession>
<evidence type="ECO:0000313" key="2">
    <source>
        <dbReference type="EMBL" id="PWA96287.1"/>
    </source>
</evidence>
<dbReference type="PANTHER" id="PTHR31286:SF99">
    <property type="entry name" value="DUF4283 DOMAIN-CONTAINING PROTEIN"/>
    <property type="match status" value="1"/>
</dbReference>
<feature type="region of interest" description="Disordered" evidence="1">
    <location>
        <begin position="1"/>
        <end position="104"/>
    </location>
</feature>
<comment type="caution">
    <text evidence="2">The sequence shown here is derived from an EMBL/GenBank/DDBJ whole genome shotgun (WGS) entry which is preliminary data.</text>
</comment>
<dbReference type="InterPro" id="IPR040256">
    <property type="entry name" value="At4g02000-like"/>
</dbReference>
<feature type="region of interest" description="Disordered" evidence="1">
    <location>
        <begin position="320"/>
        <end position="342"/>
    </location>
</feature>
<gene>
    <name evidence="2" type="ORF">CTI12_AA039860</name>
</gene>
<reference evidence="2 3" key="1">
    <citation type="journal article" date="2018" name="Mol. Plant">
        <title>The genome of Artemisia annua provides insight into the evolution of Asteraceae family and artemisinin biosynthesis.</title>
        <authorList>
            <person name="Shen Q."/>
            <person name="Zhang L."/>
            <person name="Liao Z."/>
            <person name="Wang S."/>
            <person name="Yan T."/>
            <person name="Shi P."/>
            <person name="Liu M."/>
            <person name="Fu X."/>
            <person name="Pan Q."/>
            <person name="Wang Y."/>
            <person name="Lv Z."/>
            <person name="Lu X."/>
            <person name="Zhang F."/>
            <person name="Jiang W."/>
            <person name="Ma Y."/>
            <person name="Chen M."/>
            <person name="Hao X."/>
            <person name="Li L."/>
            <person name="Tang Y."/>
            <person name="Lv G."/>
            <person name="Zhou Y."/>
            <person name="Sun X."/>
            <person name="Brodelius P.E."/>
            <person name="Rose J.K.C."/>
            <person name="Tang K."/>
        </authorList>
    </citation>
    <scope>NUCLEOTIDE SEQUENCE [LARGE SCALE GENOMIC DNA]</scope>
    <source>
        <strain evidence="3">cv. Huhao1</strain>
        <tissue evidence="2">Leaf</tissue>
    </source>
</reference>
<dbReference type="AlphaFoldDB" id="A0A2U1QE97"/>
<proteinExistence type="predicted"/>
<dbReference type="PANTHER" id="PTHR31286">
    <property type="entry name" value="GLYCINE-RICH CELL WALL STRUCTURAL PROTEIN 1.8-LIKE"/>
    <property type="match status" value="1"/>
</dbReference>